<protein>
    <submittedName>
        <fullName evidence="2">DUF4190 domain-containing protein</fullName>
    </submittedName>
</protein>
<keyword evidence="1" id="KW-0812">Transmembrane</keyword>
<keyword evidence="1" id="KW-0472">Membrane</keyword>
<comment type="caution">
    <text evidence="2">The sequence shown here is derived from an EMBL/GenBank/DDBJ whole genome shotgun (WGS) entry which is preliminary data.</text>
</comment>
<evidence type="ECO:0000256" key="1">
    <source>
        <dbReference type="SAM" id="Phobius"/>
    </source>
</evidence>
<evidence type="ECO:0000313" key="3">
    <source>
        <dbReference type="Proteomes" id="UP000315759"/>
    </source>
</evidence>
<gene>
    <name evidence="2" type="ORF">D8S82_11845</name>
</gene>
<dbReference type="EMBL" id="VIFX01000012">
    <property type="protein sequence ID" value="TQR86538.1"/>
    <property type="molecule type" value="Genomic_DNA"/>
</dbReference>
<keyword evidence="1" id="KW-1133">Transmembrane helix</keyword>
<name>A0A544W2R8_9MYCO</name>
<dbReference type="AlphaFoldDB" id="A0A544W2R8"/>
<proteinExistence type="predicted"/>
<dbReference type="Proteomes" id="UP000315759">
    <property type="component" value="Unassembled WGS sequence"/>
</dbReference>
<accession>A0A544W2R8</accession>
<reference evidence="2 3" key="1">
    <citation type="submission" date="2018-10" db="EMBL/GenBank/DDBJ databases">
        <title>Draft genome of Mycobacterium hodleri strain B.</title>
        <authorList>
            <person name="Amande T.J."/>
            <person name="Mcgenity T.J."/>
        </authorList>
    </citation>
    <scope>NUCLEOTIDE SEQUENCE [LARGE SCALE GENOMIC DNA]</scope>
    <source>
        <strain evidence="2 3">B</strain>
    </source>
</reference>
<dbReference type="RefSeq" id="WP_142552287.1">
    <property type="nucleotide sequence ID" value="NZ_VIFX01000012.1"/>
</dbReference>
<feature type="transmembrane region" description="Helical" evidence="1">
    <location>
        <begin position="55"/>
        <end position="82"/>
    </location>
</feature>
<keyword evidence="3" id="KW-1185">Reference proteome</keyword>
<sequence>MTGPRNGTGTAALAVAVAGVVLCWSVVGGIACGVVAVILGAVGRGRARRNEADNGAVAVAGVALGVVAAVASVAFAVVWAFAWRDSGGADYLDCVSKAGNDQAAGRACTDKWLNDVQERFDVSPKPTRGST</sequence>
<organism evidence="2 3">
    <name type="scientific">Mycolicibacterium hodleri</name>
    <dbReference type="NCBI Taxonomy" id="49897"/>
    <lineage>
        <taxon>Bacteria</taxon>
        <taxon>Bacillati</taxon>
        <taxon>Actinomycetota</taxon>
        <taxon>Actinomycetes</taxon>
        <taxon>Mycobacteriales</taxon>
        <taxon>Mycobacteriaceae</taxon>
        <taxon>Mycolicibacterium</taxon>
    </lineage>
</organism>
<evidence type="ECO:0000313" key="2">
    <source>
        <dbReference type="EMBL" id="TQR86538.1"/>
    </source>
</evidence>
<dbReference type="PROSITE" id="PS51257">
    <property type="entry name" value="PROKAR_LIPOPROTEIN"/>
    <property type="match status" value="1"/>
</dbReference>
<feature type="transmembrane region" description="Helical" evidence="1">
    <location>
        <begin position="12"/>
        <end position="43"/>
    </location>
</feature>